<dbReference type="Gene3D" id="3.40.640.10">
    <property type="entry name" value="Type I PLP-dependent aspartate aminotransferase-like (Major domain)"/>
    <property type="match status" value="1"/>
</dbReference>
<dbReference type="AlphaFoldDB" id="A0A286GA94"/>
<dbReference type="GO" id="GO:0030170">
    <property type="term" value="F:pyridoxal phosphate binding"/>
    <property type="evidence" value="ECO:0007669"/>
    <property type="project" value="InterPro"/>
</dbReference>
<dbReference type="Pfam" id="PF00202">
    <property type="entry name" value="Aminotran_3"/>
    <property type="match status" value="1"/>
</dbReference>
<gene>
    <name evidence="5" type="ORF">SAMN05421508_102162</name>
</gene>
<comment type="cofactor">
    <cofactor evidence="1">
        <name>pyridoxal 5'-phosphate</name>
        <dbReference type="ChEBI" id="CHEBI:597326"/>
    </cofactor>
</comment>
<dbReference type="Gene3D" id="3.90.1150.10">
    <property type="entry name" value="Aspartate Aminotransferase, domain 1"/>
    <property type="match status" value="1"/>
</dbReference>
<dbReference type="InterPro" id="IPR049704">
    <property type="entry name" value="Aminotrans_3_PPA_site"/>
</dbReference>
<dbReference type="PIRSF" id="PIRSF000521">
    <property type="entry name" value="Transaminase_4ab_Lys_Orn"/>
    <property type="match status" value="1"/>
</dbReference>
<dbReference type="RefSeq" id="WP_097277933.1">
    <property type="nucleotide sequence ID" value="NZ_OCNJ01000002.1"/>
</dbReference>
<evidence type="ECO:0000256" key="3">
    <source>
        <dbReference type="ARBA" id="ARBA00022898"/>
    </source>
</evidence>
<sequence>MSTAKARQILDMNAFDPRAGDAAASPLLRRRQENYGAASVLFYREPIEMARASGCWMEAADGTRYLDFYNNVPSVGHCHPRVVAAVSRQMATLNIHTRYLNPLIEDYLERLKGHLPAHLGNVVMTCSGSEANDLAMRIATRTTGASGFIVTETAYHGNTRAVTEISPSALKQGAPPPHVRTVPAPSRAAYGDDVAGGFAAAVAAAAAALAEDGHGVAALICDSIFSSDGVFADPPGFLAAAVAAVHGVGGLYVADEVQPGFARSGDAFWGFQRHGVAPDIVTMGKPMGNGYPLAGLAVRPELLTAFCEDVGYFNTFGGNPVACAAGLAVLEVIEESGLQANARDVGGYLGDRLRALSAHDPRITDVRGAGLFIGVDLGRADDPAVPDAALASAVINGLRDRRVLIGAAGRYGHTLKVRPPLCLSRDEADFFVEALADALAALPPG</sequence>
<dbReference type="OrthoDB" id="9801834at2"/>
<dbReference type="InterPro" id="IPR005814">
    <property type="entry name" value="Aminotrans_3"/>
</dbReference>
<reference evidence="5 6" key="1">
    <citation type="submission" date="2017-09" db="EMBL/GenBank/DDBJ databases">
        <authorList>
            <person name="Ehlers B."/>
            <person name="Leendertz F.H."/>
        </authorList>
    </citation>
    <scope>NUCLEOTIDE SEQUENCE [LARGE SCALE GENOMIC DNA]</scope>
    <source>
        <strain evidence="5 6">USBA 140</strain>
    </source>
</reference>
<organism evidence="5 6">
    <name type="scientific">Caenispirillum bisanense</name>
    <dbReference type="NCBI Taxonomy" id="414052"/>
    <lineage>
        <taxon>Bacteria</taxon>
        <taxon>Pseudomonadati</taxon>
        <taxon>Pseudomonadota</taxon>
        <taxon>Alphaproteobacteria</taxon>
        <taxon>Rhodospirillales</taxon>
        <taxon>Novispirillaceae</taxon>
        <taxon>Caenispirillum</taxon>
    </lineage>
</organism>
<accession>A0A286GA94</accession>
<evidence type="ECO:0000313" key="6">
    <source>
        <dbReference type="Proteomes" id="UP000219621"/>
    </source>
</evidence>
<evidence type="ECO:0000256" key="4">
    <source>
        <dbReference type="RuleBase" id="RU003560"/>
    </source>
</evidence>
<keyword evidence="6" id="KW-1185">Reference proteome</keyword>
<keyword evidence="3 4" id="KW-0663">Pyridoxal phosphate</keyword>
<dbReference type="EMBL" id="OCNJ01000002">
    <property type="protein sequence ID" value="SOD91894.1"/>
    <property type="molecule type" value="Genomic_DNA"/>
</dbReference>
<dbReference type="Proteomes" id="UP000219621">
    <property type="component" value="Unassembled WGS sequence"/>
</dbReference>
<evidence type="ECO:0000256" key="2">
    <source>
        <dbReference type="ARBA" id="ARBA00008954"/>
    </source>
</evidence>
<dbReference type="PROSITE" id="PS00600">
    <property type="entry name" value="AA_TRANSFER_CLASS_3"/>
    <property type="match status" value="1"/>
</dbReference>
<keyword evidence="5" id="KW-0032">Aminotransferase</keyword>
<comment type="similarity">
    <text evidence="2 4">Belongs to the class-III pyridoxal-phosphate-dependent aminotransferase family.</text>
</comment>
<evidence type="ECO:0000256" key="1">
    <source>
        <dbReference type="ARBA" id="ARBA00001933"/>
    </source>
</evidence>
<dbReference type="PANTHER" id="PTHR45688:SF13">
    <property type="entry name" value="ALANINE--GLYOXYLATE AMINOTRANSFERASE 2-LIKE"/>
    <property type="match status" value="1"/>
</dbReference>
<dbReference type="InterPro" id="IPR015421">
    <property type="entry name" value="PyrdxlP-dep_Trfase_major"/>
</dbReference>
<name>A0A286GA94_9PROT</name>
<dbReference type="SUPFAM" id="SSF53383">
    <property type="entry name" value="PLP-dependent transferases"/>
    <property type="match status" value="1"/>
</dbReference>
<protein>
    <submittedName>
        <fullName evidence="5">4-aminobutyrate aminotransferase</fullName>
    </submittedName>
</protein>
<dbReference type="InterPro" id="IPR015422">
    <property type="entry name" value="PyrdxlP-dep_Trfase_small"/>
</dbReference>
<keyword evidence="5" id="KW-0808">Transferase</keyword>
<dbReference type="PANTHER" id="PTHR45688">
    <property type="match status" value="1"/>
</dbReference>
<dbReference type="GO" id="GO:0008483">
    <property type="term" value="F:transaminase activity"/>
    <property type="evidence" value="ECO:0007669"/>
    <property type="project" value="UniProtKB-KW"/>
</dbReference>
<evidence type="ECO:0000313" key="5">
    <source>
        <dbReference type="EMBL" id="SOD91894.1"/>
    </source>
</evidence>
<dbReference type="CDD" id="cd00610">
    <property type="entry name" value="OAT_like"/>
    <property type="match status" value="1"/>
</dbReference>
<proteinExistence type="inferred from homology"/>
<dbReference type="InterPro" id="IPR015424">
    <property type="entry name" value="PyrdxlP-dep_Trfase"/>
</dbReference>